<dbReference type="Gene3D" id="1.10.287.110">
    <property type="entry name" value="DnaJ domain"/>
    <property type="match status" value="1"/>
</dbReference>
<evidence type="ECO:0000256" key="3">
    <source>
        <dbReference type="ARBA" id="ARBA00022833"/>
    </source>
</evidence>
<feature type="domain" description="C2H2-type" evidence="7">
    <location>
        <begin position="520"/>
        <end position="549"/>
    </location>
</feature>
<proteinExistence type="predicted"/>
<accession>A0A8H6F8P7</accession>
<dbReference type="SUPFAM" id="SSF46565">
    <property type="entry name" value="Chaperone J-domain"/>
    <property type="match status" value="1"/>
</dbReference>
<evidence type="ECO:0000256" key="2">
    <source>
        <dbReference type="ARBA" id="ARBA00022771"/>
    </source>
</evidence>
<keyword evidence="2 4" id="KW-0863">Zinc-finger</keyword>
<dbReference type="InterPro" id="IPR018253">
    <property type="entry name" value="DnaJ_domain_CS"/>
</dbReference>
<dbReference type="SMART" id="SM00271">
    <property type="entry name" value="DnaJ"/>
    <property type="match status" value="1"/>
</dbReference>
<dbReference type="SMART" id="SM00451">
    <property type="entry name" value="ZnF_U1"/>
    <property type="match status" value="1"/>
</dbReference>
<dbReference type="PROSITE" id="PS50157">
    <property type="entry name" value="ZINC_FINGER_C2H2_2"/>
    <property type="match status" value="2"/>
</dbReference>
<dbReference type="SMART" id="SM00355">
    <property type="entry name" value="ZnF_C2H2"/>
    <property type="match status" value="2"/>
</dbReference>
<evidence type="ECO:0000256" key="5">
    <source>
        <dbReference type="SAM" id="MobiDB-lite"/>
    </source>
</evidence>
<sequence length="560" mass="62983">MGANQSSDAGGSSESGGCGRGAAGGVKACYYELLGIDRQASEDEIKKAYRKKALELHPDRNYGNVEATTQQFADVQSAYEVLSDPQERAWYDSHRDAILRNEDDVSGERYEHNVRITTADDILRMFTNFRGKLDFTDSDTGFYTALRRAFDTLAREEELACEWEGLDPITYPSFGHAGDVYDDIVRPFYVAWNDFATKKSFSWQDVYHYSEAPDRRVRRMMEKENKRFREEGIRNFNDAVRSLVAFVKKRDPRFRSNTQSEAGRQKLLRDTAVAQAARSRAANQAKYAQQEPMPGWMKSSESQEPENSVESDEAAEEQFECVVCKKSFKSEKQYEAHEKSRKHVRAVQHLRRQMQQEGRDLHLEELDETSTHQPDASNVMESEEADVVPDAEAAVEQRDDINLLDGQSDQQSDVERLDGSKASPRKSPDDISGLIAVDDPPGSSSNDEYTTRERLEKRILGGPEQAIHEDIDHLSETLASKSLYQDSDASAQPRIGKAKEKRAKKVAQKSTANAGPEAGFKCASCQAGFPTKTRLFNHIKDLGHAQPVSKPVKGGKGKKR</sequence>
<dbReference type="FunFam" id="1.10.287.110:FF:000046">
    <property type="entry name" value="dnaJ homolog subfamily C member 21"/>
    <property type="match status" value="1"/>
</dbReference>
<name>A0A8H6F8P7_9LECA</name>
<reference evidence="8 9" key="1">
    <citation type="journal article" date="2020" name="Genomics">
        <title>Complete, high-quality genomes from long-read metagenomic sequencing of two wolf lichen thalli reveals enigmatic genome architecture.</title>
        <authorList>
            <person name="McKenzie S.K."/>
            <person name="Walston R.F."/>
            <person name="Allen J.L."/>
        </authorList>
    </citation>
    <scope>NUCLEOTIDE SEQUENCE [LARGE SCALE GENOMIC DNA]</scope>
    <source>
        <strain evidence="8">WasteWater1</strain>
    </source>
</reference>
<dbReference type="InterPro" id="IPR054076">
    <property type="entry name" value="ZUO1-like_ZHD"/>
</dbReference>
<gene>
    <name evidence="8" type="ORF">HO133_005130</name>
</gene>
<feature type="domain" description="C2H2-type" evidence="7">
    <location>
        <begin position="319"/>
        <end position="348"/>
    </location>
</feature>
<keyword evidence="3" id="KW-0862">Zinc</keyword>
<evidence type="ECO:0000259" key="6">
    <source>
        <dbReference type="PROSITE" id="PS50076"/>
    </source>
</evidence>
<feature type="domain" description="J" evidence="6">
    <location>
        <begin position="29"/>
        <end position="95"/>
    </location>
</feature>
<feature type="compositionally biased region" description="Low complexity" evidence="5">
    <location>
        <begin position="1"/>
        <end position="12"/>
    </location>
</feature>
<evidence type="ECO:0000256" key="1">
    <source>
        <dbReference type="ARBA" id="ARBA00022723"/>
    </source>
</evidence>
<dbReference type="Pfam" id="PF21884">
    <property type="entry name" value="ZUO1-like_ZHD"/>
    <property type="match status" value="1"/>
</dbReference>
<feature type="compositionally biased region" description="Polar residues" evidence="5">
    <location>
        <begin position="371"/>
        <end position="380"/>
    </location>
</feature>
<feature type="region of interest" description="Disordered" evidence="5">
    <location>
        <begin position="367"/>
        <end position="451"/>
    </location>
</feature>
<evidence type="ECO:0000313" key="8">
    <source>
        <dbReference type="EMBL" id="KAF6219305.1"/>
    </source>
</evidence>
<dbReference type="PRINTS" id="PR00625">
    <property type="entry name" value="JDOMAIN"/>
</dbReference>
<dbReference type="GeneID" id="59333536"/>
<dbReference type="PROSITE" id="PS50076">
    <property type="entry name" value="DNAJ_2"/>
    <property type="match status" value="1"/>
</dbReference>
<comment type="caution">
    <text evidence="8">The sequence shown here is derived from an EMBL/GenBank/DDBJ whole genome shotgun (WGS) entry which is preliminary data.</text>
</comment>
<organism evidence="8 9">
    <name type="scientific">Letharia lupina</name>
    <dbReference type="NCBI Taxonomy" id="560253"/>
    <lineage>
        <taxon>Eukaryota</taxon>
        <taxon>Fungi</taxon>
        <taxon>Dikarya</taxon>
        <taxon>Ascomycota</taxon>
        <taxon>Pezizomycotina</taxon>
        <taxon>Lecanoromycetes</taxon>
        <taxon>OSLEUM clade</taxon>
        <taxon>Lecanoromycetidae</taxon>
        <taxon>Lecanorales</taxon>
        <taxon>Lecanorineae</taxon>
        <taxon>Parmeliaceae</taxon>
        <taxon>Letharia</taxon>
    </lineage>
</organism>
<dbReference type="GO" id="GO:0003676">
    <property type="term" value="F:nucleic acid binding"/>
    <property type="evidence" value="ECO:0007669"/>
    <property type="project" value="InterPro"/>
</dbReference>
<dbReference type="EMBL" id="JACCJB010000020">
    <property type="protein sequence ID" value="KAF6219305.1"/>
    <property type="molecule type" value="Genomic_DNA"/>
</dbReference>
<protein>
    <submittedName>
        <fullName evidence="8">Uncharacterized protein</fullName>
    </submittedName>
</protein>
<dbReference type="GO" id="GO:0008270">
    <property type="term" value="F:zinc ion binding"/>
    <property type="evidence" value="ECO:0007669"/>
    <property type="project" value="UniProtKB-KW"/>
</dbReference>
<dbReference type="InterPro" id="IPR013087">
    <property type="entry name" value="Znf_C2H2_type"/>
</dbReference>
<dbReference type="InterPro" id="IPR051964">
    <property type="entry name" value="Chaperone_stress_response"/>
</dbReference>
<feature type="compositionally biased region" description="Low complexity" evidence="5">
    <location>
        <begin position="278"/>
        <end position="288"/>
    </location>
</feature>
<dbReference type="Pfam" id="PF12171">
    <property type="entry name" value="zf-C2H2_jaz"/>
    <property type="match status" value="1"/>
</dbReference>
<dbReference type="InterPro" id="IPR003604">
    <property type="entry name" value="Matrin/U1-like-C_Znf_C2H2"/>
</dbReference>
<dbReference type="PROSITE" id="PS00028">
    <property type="entry name" value="ZINC_FINGER_C2H2_1"/>
    <property type="match status" value="2"/>
</dbReference>
<dbReference type="PANTHER" id="PTHR44029">
    <property type="entry name" value="DNAJ HOMOLOG SUBFAMILY C MEMBER 21"/>
    <property type="match status" value="1"/>
</dbReference>
<dbReference type="Proteomes" id="UP000593566">
    <property type="component" value="Unassembled WGS sequence"/>
</dbReference>
<dbReference type="GO" id="GO:0005737">
    <property type="term" value="C:cytoplasm"/>
    <property type="evidence" value="ECO:0007669"/>
    <property type="project" value="TreeGrafter"/>
</dbReference>
<feature type="region of interest" description="Disordered" evidence="5">
    <location>
        <begin position="541"/>
        <end position="560"/>
    </location>
</feature>
<dbReference type="InterPro" id="IPR022755">
    <property type="entry name" value="Znf_C2H2_jaz"/>
</dbReference>
<feature type="region of interest" description="Disordered" evidence="5">
    <location>
        <begin position="278"/>
        <end position="314"/>
    </location>
</feature>
<dbReference type="PROSITE" id="PS00636">
    <property type="entry name" value="DNAJ_1"/>
    <property type="match status" value="1"/>
</dbReference>
<dbReference type="CDD" id="cd06257">
    <property type="entry name" value="DnaJ"/>
    <property type="match status" value="1"/>
</dbReference>
<dbReference type="InterPro" id="IPR036869">
    <property type="entry name" value="J_dom_sf"/>
</dbReference>
<feature type="compositionally biased region" description="Acidic residues" evidence="5">
    <location>
        <begin position="303"/>
        <end position="314"/>
    </location>
</feature>
<dbReference type="AlphaFoldDB" id="A0A8H6F8P7"/>
<evidence type="ECO:0000259" key="7">
    <source>
        <dbReference type="PROSITE" id="PS50157"/>
    </source>
</evidence>
<dbReference type="SUPFAM" id="SSF57667">
    <property type="entry name" value="beta-beta-alpha zinc fingers"/>
    <property type="match status" value="1"/>
</dbReference>
<dbReference type="InterPro" id="IPR001623">
    <property type="entry name" value="DnaJ_domain"/>
</dbReference>
<feature type="region of interest" description="Disordered" evidence="5">
    <location>
        <begin position="1"/>
        <end position="20"/>
    </location>
</feature>
<dbReference type="PANTHER" id="PTHR44029:SF1">
    <property type="entry name" value="DNAJ HOMOLOG SUBFAMILY C MEMBER 21"/>
    <property type="match status" value="1"/>
</dbReference>
<feature type="region of interest" description="Disordered" evidence="5">
    <location>
        <begin position="484"/>
        <end position="520"/>
    </location>
</feature>
<keyword evidence="9" id="KW-1185">Reference proteome</keyword>
<keyword evidence="1" id="KW-0479">Metal-binding</keyword>
<evidence type="ECO:0000313" key="9">
    <source>
        <dbReference type="Proteomes" id="UP000593566"/>
    </source>
</evidence>
<dbReference type="InterPro" id="IPR036236">
    <property type="entry name" value="Znf_C2H2_sf"/>
</dbReference>
<dbReference type="Pfam" id="PF00226">
    <property type="entry name" value="DnaJ"/>
    <property type="match status" value="1"/>
</dbReference>
<dbReference type="RefSeq" id="XP_037148740.1">
    <property type="nucleotide sequence ID" value="XM_037296042.1"/>
</dbReference>
<evidence type="ECO:0000256" key="4">
    <source>
        <dbReference type="PROSITE-ProRule" id="PRU00042"/>
    </source>
</evidence>
<dbReference type="Gene3D" id="3.30.160.60">
    <property type="entry name" value="Classic Zinc Finger"/>
    <property type="match status" value="1"/>
</dbReference>